<evidence type="ECO:0000256" key="2">
    <source>
        <dbReference type="SAM" id="SignalP"/>
    </source>
</evidence>
<organism evidence="4 5">
    <name type="scientific">Dermatophagoides farinae</name>
    <name type="common">American house dust mite</name>
    <dbReference type="NCBI Taxonomy" id="6954"/>
    <lineage>
        <taxon>Eukaryota</taxon>
        <taxon>Metazoa</taxon>
        <taxon>Ecdysozoa</taxon>
        <taxon>Arthropoda</taxon>
        <taxon>Chelicerata</taxon>
        <taxon>Arachnida</taxon>
        <taxon>Acari</taxon>
        <taxon>Acariformes</taxon>
        <taxon>Sarcoptiformes</taxon>
        <taxon>Astigmata</taxon>
        <taxon>Psoroptidia</taxon>
        <taxon>Analgoidea</taxon>
        <taxon>Pyroglyphidae</taxon>
        <taxon>Dermatophagoidinae</taxon>
        <taxon>Dermatophagoides</taxon>
    </lineage>
</organism>
<accession>A0A922IB99</accession>
<dbReference type="OrthoDB" id="6512942at2759"/>
<proteinExistence type="predicted"/>
<feature type="region of interest" description="Disordered" evidence="1">
    <location>
        <begin position="143"/>
        <end position="162"/>
    </location>
</feature>
<gene>
    <name evidence="4" type="ORF">DERF_001135</name>
    <name evidence="3" type="ORF">HUG17_4367</name>
</gene>
<feature type="compositionally biased region" description="Polar residues" evidence="1">
    <location>
        <begin position="212"/>
        <end position="234"/>
    </location>
</feature>
<comment type="caution">
    <text evidence="4">The sequence shown here is derived from an EMBL/GenBank/DDBJ whole genome shotgun (WGS) entry which is preliminary data.</text>
</comment>
<feature type="signal peptide" evidence="2">
    <location>
        <begin position="1"/>
        <end position="19"/>
    </location>
</feature>
<keyword evidence="2" id="KW-0732">Signal</keyword>
<evidence type="ECO:0000313" key="5">
    <source>
        <dbReference type="Proteomes" id="UP000790347"/>
    </source>
</evidence>
<evidence type="ECO:0000313" key="3">
    <source>
        <dbReference type="EMBL" id="KAH7641323.1"/>
    </source>
</evidence>
<name>A0A922IB99_DERFA</name>
<dbReference type="AlphaFoldDB" id="A0A922IB99"/>
<feature type="chain" id="PRO_5038276974" description="DFP2" evidence="2">
    <location>
        <begin position="20"/>
        <end position="291"/>
    </location>
</feature>
<reference evidence="4" key="1">
    <citation type="submission" date="2013-05" db="EMBL/GenBank/DDBJ databases">
        <authorList>
            <person name="Yim A.K.Y."/>
            <person name="Chan T.F."/>
            <person name="Ji K.M."/>
            <person name="Liu X.Y."/>
            <person name="Zhou J.W."/>
            <person name="Li R.Q."/>
            <person name="Yang K.Y."/>
            <person name="Li J."/>
            <person name="Li M."/>
            <person name="Law P.T.W."/>
            <person name="Wu Y.L."/>
            <person name="Cai Z.L."/>
            <person name="Qin H."/>
            <person name="Bao Y."/>
            <person name="Leung R.K.K."/>
            <person name="Ng P.K.S."/>
            <person name="Zou J."/>
            <person name="Zhong X.J."/>
            <person name="Ran P.X."/>
            <person name="Zhong N.S."/>
            <person name="Liu Z.G."/>
            <person name="Tsui S.K.W."/>
        </authorList>
    </citation>
    <scope>NUCLEOTIDE SEQUENCE</scope>
    <source>
        <strain evidence="4">Derf</strain>
        <tissue evidence="4">Whole organism</tissue>
    </source>
</reference>
<dbReference type="EMBL" id="ASGP02000001">
    <property type="protein sequence ID" value="KAH9527091.1"/>
    <property type="molecule type" value="Genomic_DNA"/>
</dbReference>
<feature type="compositionally biased region" description="Low complexity" evidence="1">
    <location>
        <begin position="245"/>
        <end position="259"/>
    </location>
</feature>
<reference evidence="4" key="4">
    <citation type="journal article" date="2022" name="Res Sq">
        <title>Comparative Genomics Reveals Insights into the Divergent Evolution of Astigmatic Mites and Household Pest Adaptations.</title>
        <authorList>
            <person name="Xiong Q."/>
            <person name="Wan A.T.-Y."/>
            <person name="Liu X.-Y."/>
            <person name="Fung C.S.-H."/>
            <person name="Xiao X."/>
            <person name="Malainual N."/>
            <person name="Hou J."/>
            <person name="Wang L."/>
            <person name="Wang M."/>
            <person name="Yang K."/>
            <person name="Cui Y."/>
            <person name="Leung E."/>
            <person name="Nong W."/>
            <person name="Shin S.-K."/>
            <person name="Au S."/>
            <person name="Jeong K.Y."/>
            <person name="Chew F.T."/>
            <person name="Hui J."/>
            <person name="Leung T.F."/>
            <person name="Tungtrongchitr A."/>
            <person name="Zhong N."/>
            <person name="Liu Z."/>
            <person name="Tsui S."/>
        </authorList>
    </citation>
    <scope>NUCLEOTIDE SEQUENCE</scope>
    <source>
        <strain evidence="4">Derf</strain>
        <tissue evidence="4">Whole organism</tissue>
    </source>
</reference>
<evidence type="ECO:0008006" key="6">
    <source>
        <dbReference type="Google" id="ProtNLM"/>
    </source>
</evidence>
<protein>
    <recommendedName>
        <fullName evidence="6">DFP2</fullName>
    </recommendedName>
</protein>
<dbReference type="Proteomes" id="UP000828236">
    <property type="component" value="Unassembled WGS sequence"/>
</dbReference>
<dbReference type="EMBL" id="SDOV01000004">
    <property type="protein sequence ID" value="KAH7641323.1"/>
    <property type="molecule type" value="Genomic_DNA"/>
</dbReference>
<dbReference type="Proteomes" id="UP000790347">
    <property type="component" value="Unassembled WGS sequence"/>
</dbReference>
<sequence>MKFTLFCAIFMTFTNVILSYRYDDQYQAELQSAPTPQQQPQSMVSYASETSDGYVPAGSISIPRGYRQMQTNGGQTYQSTQSVFQKIGDNESSYTASIRGAQRNVKVIDIPSTFSMPAETMTIQVPPSSQPLTFILKSRSSQLNLQSSHQSEPGSYKETNSEDGLQVLVHSVTRPILHEIREIITPYRRVTQEVKPVQETAETLIAQDKRSGYSNNKNNGQSLSANKPKQQPNVLAQKPLKLAPQSQQQKNYNTQVQQQSSTMTKPVPKQQQQQQSINRPAPMAAQKPKTY</sequence>
<reference evidence="3" key="3">
    <citation type="journal article" date="2021" name="World Allergy Organ. J.">
        <title>Chromosome-level assembly of Dermatophagoides farinae genome and transcriptome reveals two novel allergens Der f 37 and Der f 39.</title>
        <authorList>
            <person name="Chen J."/>
            <person name="Cai Z."/>
            <person name="Fan D."/>
            <person name="Hu J."/>
            <person name="Hou Y."/>
            <person name="He Y."/>
            <person name="Zhang Z."/>
            <person name="Zhao Z."/>
            <person name="Gao P."/>
            <person name="Hu W."/>
            <person name="Sun J."/>
            <person name="Li J."/>
            <person name="Ji K."/>
        </authorList>
    </citation>
    <scope>NUCLEOTIDE SEQUENCE</scope>
    <source>
        <strain evidence="3">JKM2019</strain>
    </source>
</reference>
<evidence type="ECO:0000313" key="4">
    <source>
        <dbReference type="EMBL" id="KAH9527091.1"/>
    </source>
</evidence>
<evidence type="ECO:0000256" key="1">
    <source>
        <dbReference type="SAM" id="MobiDB-lite"/>
    </source>
</evidence>
<reference evidence="3" key="2">
    <citation type="submission" date="2020-06" db="EMBL/GenBank/DDBJ databases">
        <authorList>
            <person name="Ji K."/>
            <person name="Li J."/>
        </authorList>
    </citation>
    <scope>NUCLEOTIDE SEQUENCE</scope>
    <source>
        <strain evidence="3">JKM2019</strain>
        <tissue evidence="3">Whole body</tissue>
    </source>
</reference>
<feature type="region of interest" description="Disordered" evidence="1">
    <location>
        <begin position="203"/>
        <end position="291"/>
    </location>
</feature>
<keyword evidence="5" id="KW-1185">Reference proteome</keyword>